<keyword evidence="5" id="KW-0808">Transferase</keyword>
<protein>
    <recommendedName>
        <fullName evidence="2">FAD synthase</fullName>
        <ecNumber evidence="2">2.7.7.2</ecNumber>
    </recommendedName>
</protein>
<proteinExistence type="predicted"/>
<keyword evidence="4" id="KW-0288">FMN</keyword>
<sequence>MTKPFLIYDLDSWVPKDKKIFILGAFESFHLGHYQLIKKGLELKKEKPEFELVLVFFDNSSKFKSEKIFTDEKNKERILSTLPIDNGIKLVFEEVKNLSPQDFITKLTGTFSNFIFVSGPDFKFGKNAQKSLSQINEYLPNAFCEVVPFFKYKNVKISTSKLKELVEQGDVVFLNSLLYRDYSFTVKLLENNEWSYIDNLVKLPNGIYPIEILVEDFLYYGVILINNECQKIQLLDFKLDESIKEVIIQVRGRFNLLHNGQYNIKDNDLKTIKEYFLDLFKISD</sequence>
<dbReference type="GO" id="GO:0009231">
    <property type="term" value="P:riboflavin biosynthetic process"/>
    <property type="evidence" value="ECO:0007669"/>
    <property type="project" value="InterPro"/>
</dbReference>
<dbReference type="InterPro" id="IPR014729">
    <property type="entry name" value="Rossmann-like_a/b/a_fold"/>
</dbReference>
<dbReference type="KEGG" id="mpul:BLA55_01965"/>
<evidence type="ECO:0000256" key="2">
    <source>
        <dbReference type="ARBA" id="ARBA00012393"/>
    </source>
</evidence>
<dbReference type="Gene3D" id="3.40.50.620">
    <property type="entry name" value="HUPs"/>
    <property type="match status" value="1"/>
</dbReference>
<evidence type="ECO:0000256" key="7">
    <source>
        <dbReference type="ARBA" id="ARBA00022741"/>
    </source>
</evidence>
<dbReference type="RefSeq" id="WP_073372436.1">
    <property type="nucleotide sequence ID" value="NZ_CP017813.1"/>
</dbReference>
<feature type="domain" description="FAD synthetase" evidence="11">
    <location>
        <begin position="18"/>
        <end position="160"/>
    </location>
</feature>
<keyword evidence="8" id="KW-0274">FAD</keyword>
<evidence type="ECO:0000256" key="9">
    <source>
        <dbReference type="ARBA" id="ARBA00022840"/>
    </source>
</evidence>
<evidence type="ECO:0000256" key="6">
    <source>
        <dbReference type="ARBA" id="ARBA00022695"/>
    </source>
</evidence>
<keyword evidence="9" id="KW-0067">ATP-binding</keyword>
<reference evidence="13" key="1">
    <citation type="submission" date="2016-10" db="EMBL/GenBank/DDBJ databases">
        <authorList>
            <person name="Beylefeld A."/>
            <person name="Abolnik C."/>
        </authorList>
    </citation>
    <scope>NUCLEOTIDE SEQUENCE [LARGE SCALE GENOMIC DNA]</scope>
    <source>
        <strain evidence="13">B359_6</strain>
    </source>
</reference>
<evidence type="ECO:0000256" key="1">
    <source>
        <dbReference type="ARBA" id="ARBA00004726"/>
    </source>
</evidence>
<dbReference type="Pfam" id="PF06574">
    <property type="entry name" value="FAD_syn"/>
    <property type="match status" value="1"/>
</dbReference>
<evidence type="ECO:0000259" key="11">
    <source>
        <dbReference type="Pfam" id="PF06574"/>
    </source>
</evidence>
<dbReference type="NCBIfam" id="NF045965">
    <property type="entry name" value="RibF_rel"/>
    <property type="match status" value="1"/>
</dbReference>
<dbReference type="Proteomes" id="UP000184322">
    <property type="component" value="Chromosome"/>
</dbReference>
<dbReference type="GO" id="GO:0005524">
    <property type="term" value="F:ATP binding"/>
    <property type="evidence" value="ECO:0007669"/>
    <property type="project" value="UniProtKB-KW"/>
</dbReference>
<keyword evidence="6" id="KW-0548">Nucleotidyltransferase</keyword>
<dbReference type="OrthoDB" id="9803667at2"/>
<evidence type="ECO:0000256" key="3">
    <source>
        <dbReference type="ARBA" id="ARBA00022630"/>
    </source>
</evidence>
<organism evidence="12 13">
    <name type="scientific">Mycoplasmopsis pullorum</name>
    <dbReference type="NCBI Taxonomy" id="48003"/>
    <lineage>
        <taxon>Bacteria</taxon>
        <taxon>Bacillati</taxon>
        <taxon>Mycoplasmatota</taxon>
        <taxon>Mycoplasmoidales</taxon>
        <taxon>Metamycoplasmataceae</taxon>
        <taxon>Mycoplasmopsis</taxon>
    </lineage>
</organism>
<accession>A0A1L4FS43</accession>
<name>A0A1L4FS43_9BACT</name>
<dbReference type="GO" id="GO:0003919">
    <property type="term" value="F:FMN adenylyltransferase activity"/>
    <property type="evidence" value="ECO:0007669"/>
    <property type="project" value="UniProtKB-EC"/>
</dbReference>
<evidence type="ECO:0000313" key="13">
    <source>
        <dbReference type="Proteomes" id="UP000184322"/>
    </source>
</evidence>
<dbReference type="EC" id="2.7.7.2" evidence="2"/>
<keyword evidence="3" id="KW-0285">Flavoprotein</keyword>
<evidence type="ECO:0000313" key="12">
    <source>
        <dbReference type="EMBL" id="APJ38433.1"/>
    </source>
</evidence>
<comment type="pathway">
    <text evidence="1">Cofactor biosynthesis; FAD biosynthesis; FAD from FMN: step 1/1.</text>
</comment>
<dbReference type="STRING" id="48003.BLA55_01965"/>
<evidence type="ECO:0000256" key="4">
    <source>
        <dbReference type="ARBA" id="ARBA00022643"/>
    </source>
</evidence>
<dbReference type="UniPathway" id="UPA00277">
    <property type="reaction ID" value="UER00407"/>
</dbReference>
<dbReference type="GO" id="GO:0006747">
    <property type="term" value="P:FAD biosynthetic process"/>
    <property type="evidence" value="ECO:0007669"/>
    <property type="project" value="UniProtKB-UniPathway"/>
</dbReference>
<dbReference type="EMBL" id="CP017813">
    <property type="protein sequence ID" value="APJ38433.1"/>
    <property type="molecule type" value="Genomic_DNA"/>
</dbReference>
<evidence type="ECO:0000256" key="10">
    <source>
        <dbReference type="ARBA" id="ARBA00049494"/>
    </source>
</evidence>
<dbReference type="AlphaFoldDB" id="A0A1L4FS43"/>
<evidence type="ECO:0000256" key="5">
    <source>
        <dbReference type="ARBA" id="ARBA00022679"/>
    </source>
</evidence>
<keyword evidence="7" id="KW-0547">Nucleotide-binding</keyword>
<dbReference type="InterPro" id="IPR015864">
    <property type="entry name" value="FAD_synthase"/>
</dbReference>
<comment type="catalytic activity">
    <reaction evidence="10">
        <text>FMN + ATP + H(+) = FAD + diphosphate</text>
        <dbReference type="Rhea" id="RHEA:17237"/>
        <dbReference type="ChEBI" id="CHEBI:15378"/>
        <dbReference type="ChEBI" id="CHEBI:30616"/>
        <dbReference type="ChEBI" id="CHEBI:33019"/>
        <dbReference type="ChEBI" id="CHEBI:57692"/>
        <dbReference type="ChEBI" id="CHEBI:58210"/>
        <dbReference type="EC" id="2.7.7.2"/>
    </reaction>
</comment>
<evidence type="ECO:0000256" key="8">
    <source>
        <dbReference type="ARBA" id="ARBA00022827"/>
    </source>
</evidence>
<keyword evidence="13" id="KW-1185">Reference proteome</keyword>
<dbReference type="SUPFAM" id="SSF52374">
    <property type="entry name" value="Nucleotidylyl transferase"/>
    <property type="match status" value="1"/>
</dbReference>
<gene>
    <name evidence="12" type="ORF">BLA55_01965</name>
</gene>